<proteinExistence type="predicted"/>
<name>A0A084QP39_STAC4</name>
<accession>A0A084QP39</accession>
<dbReference type="OrthoDB" id="2373480at2759"/>
<gene>
    <name evidence="1" type="ORF">S40285_08321</name>
</gene>
<keyword evidence="2" id="KW-1185">Reference proteome</keyword>
<dbReference type="InParanoid" id="A0A084QP39"/>
<dbReference type="Gene3D" id="3.40.50.1820">
    <property type="entry name" value="alpha/beta hydrolase"/>
    <property type="match status" value="1"/>
</dbReference>
<dbReference type="STRING" id="1283841.A0A084QP39"/>
<organism evidence="1 2">
    <name type="scientific">Stachybotrys chlorohalonatus (strain IBT 40285)</name>
    <dbReference type="NCBI Taxonomy" id="1283841"/>
    <lineage>
        <taxon>Eukaryota</taxon>
        <taxon>Fungi</taxon>
        <taxon>Dikarya</taxon>
        <taxon>Ascomycota</taxon>
        <taxon>Pezizomycotina</taxon>
        <taxon>Sordariomycetes</taxon>
        <taxon>Hypocreomycetidae</taxon>
        <taxon>Hypocreales</taxon>
        <taxon>Stachybotryaceae</taxon>
        <taxon>Stachybotrys</taxon>
    </lineage>
</organism>
<dbReference type="AlphaFoldDB" id="A0A084QP39"/>
<dbReference type="EMBL" id="KL660567">
    <property type="protein sequence ID" value="KFA65724.1"/>
    <property type="molecule type" value="Genomic_DNA"/>
</dbReference>
<dbReference type="HOGENOM" id="CLU_1887120_0_0_1"/>
<sequence length="135" mass="14490">MPGQSGPDAAFGVTCQAGHATIDAIRAIQHRCTVTGASVSMLRCAAKMAGPSRLALSWIKQYYATNLNIPKAVLGGMITDTTGVSDNLDRSPIFATIIVIFFRITAQFPEEQACLENRLVPETSDVFMSVLDINV</sequence>
<dbReference type="GO" id="GO:0004806">
    <property type="term" value="F:triacylglycerol lipase activity"/>
    <property type="evidence" value="ECO:0007669"/>
    <property type="project" value="InterPro"/>
</dbReference>
<dbReference type="InterPro" id="IPR005152">
    <property type="entry name" value="Lipase_secreted"/>
</dbReference>
<evidence type="ECO:0000313" key="1">
    <source>
        <dbReference type="EMBL" id="KFA65724.1"/>
    </source>
</evidence>
<dbReference type="Pfam" id="PF03583">
    <property type="entry name" value="LIP"/>
    <property type="match status" value="1"/>
</dbReference>
<reference evidence="1 2" key="1">
    <citation type="journal article" date="2014" name="BMC Genomics">
        <title>Comparative genome sequencing reveals chemotype-specific gene clusters in the toxigenic black mold Stachybotrys.</title>
        <authorList>
            <person name="Semeiks J."/>
            <person name="Borek D."/>
            <person name="Otwinowski Z."/>
            <person name="Grishin N.V."/>
        </authorList>
    </citation>
    <scope>NUCLEOTIDE SEQUENCE [LARGE SCALE GENOMIC DNA]</scope>
    <source>
        <strain evidence="1 2">IBT 40285</strain>
    </source>
</reference>
<evidence type="ECO:0000313" key="2">
    <source>
        <dbReference type="Proteomes" id="UP000028524"/>
    </source>
</evidence>
<dbReference type="Proteomes" id="UP000028524">
    <property type="component" value="Unassembled WGS sequence"/>
</dbReference>
<protein>
    <submittedName>
        <fullName evidence="1">Uncharacterized protein</fullName>
    </submittedName>
</protein>
<dbReference type="GO" id="GO:0016042">
    <property type="term" value="P:lipid catabolic process"/>
    <property type="evidence" value="ECO:0007669"/>
    <property type="project" value="InterPro"/>
</dbReference>
<dbReference type="InterPro" id="IPR029058">
    <property type="entry name" value="AB_hydrolase_fold"/>
</dbReference>